<reference evidence="1" key="1">
    <citation type="submission" date="2021-01" db="EMBL/GenBank/DDBJ databases">
        <title>Chromosome-level genome assembly of a human fungal pathogen reveals clustering of transcriptionally co-regulated genes.</title>
        <authorList>
            <person name="Voorhies M."/>
            <person name="Cohen S."/>
            <person name="Shea T.P."/>
            <person name="Petrus S."/>
            <person name="Munoz J.F."/>
            <person name="Poplawski S."/>
            <person name="Goldman W.E."/>
            <person name="Michael T."/>
            <person name="Cuomo C.A."/>
            <person name="Sil A."/>
            <person name="Beyhan S."/>
        </authorList>
    </citation>
    <scope>NUCLEOTIDE SEQUENCE</scope>
    <source>
        <strain evidence="1">H88</strain>
    </source>
</reference>
<evidence type="ECO:0000313" key="1">
    <source>
        <dbReference type="EMBL" id="QSS52588.1"/>
    </source>
</evidence>
<evidence type="ECO:0000313" key="2">
    <source>
        <dbReference type="Proteomes" id="UP000663419"/>
    </source>
</evidence>
<dbReference type="VEuPathDB" id="FungiDB:I7I53_08278"/>
<organism evidence="1 2">
    <name type="scientific">Ajellomyces capsulatus (strain H88)</name>
    <name type="common">Darling's disease fungus</name>
    <name type="synonym">Histoplasma capsulatum</name>
    <dbReference type="NCBI Taxonomy" id="544711"/>
    <lineage>
        <taxon>Eukaryota</taxon>
        <taxon>Fungi</taxon>
        <taxon>Dikarya</taxon>
        <taxon>Ascomycota</taxon>
        <taxon>Pezizomycotina</taxon>
        <taxon>Eurotiomycetes</taxon>
        <taxon>Eurotiomycetidae</taxon>
        <taxon>Onygenales</taxon>
        <taxon>Ajellomycetaceae</taxon>
        <taxon>Histoplasma</taxon>
    </lineage>
</organism>
<sequence length="101" mass="11591">MNSQYHAPYIRNIQGNFYILSVPFLQNTVGIFNGHLDLILMQSTEYAHFPATGGPQAPHAGWRHAELYLYHKYFLVEPDALSNYFQINDGPGKLSKTHHYP</sequence>
<accession>A0A8A1LDW5</accession>
<dbReference type="EMBL" id="CP069103">
    <property type="protein sequence ID" value="QSS52588.1"/>
    <property type="molecule type" value="Genomic_DNA"/>
</dbReference>
<proteinExistence type="predicted"/>
<dbReference type="Proteomes" id="UP000663419">
    <property type="component" value="Chromosome 2"/>
</dbReference>
<gene>
    <name evidence="1" type="ORF">I7I53_08278</name>
</gene>
<protein>
    <submittedName>
        <fullName evidence="1">Uncharacterized protein</fullName>
    </submittedName>
</protein>
<name>A0A8A1LDW5_AJEC8</name>
<dbReference type="AlphaFoldDB" id="A0A8A1LDW5"/>